<keyword evidence="2" id="KW-1185">Reference proteome</keyword>
<evidence type="ECO:0000313" key="2">
    <source>
        <dbReference type="Proteomes" id="UP000887561"/>
    </source>
</evidence>
<protein>
    <submittedName>
        <fullName evidence="3">Uncharacterized protein</fullName>
    </submittedName>
</protein>
<feature type="compositionally biased region" description="Basic and acidic residues" evidence="1">
    <location>
        <begin position="338"/>
        <end position="347"/>
    </location>
</feature>
<sequence length="582" mass="65700">MEEENEQLDYDELDDLEIARKKCKELQKAIVIDALQVEEASTTSKNDDNQESLAPTTKAIQQQKESLAMTSQNHQSSSTFPPGTEPFSISTASFSYSPDNPPPPGVSSVPIILSSIPPPITSNIPRPSLQQQQNFGSKYYVNPKFNNNKNFYKRSKTFYKKFAPPTIVNSNVFPQLPWNKVNNLTSRIGASTVQLGGGTVPINNQNFHVPRVQGPQTVGLPPFLPTNPHLTAVSTSSTATSFLPPTTGNNIYINRSVLQTTNSWNAMVDEFVRKNVTSDIRPRHYIPYLKQSRSRSSSSDTSRRSNSCSSASSVISRNRSCSVTDDSANNDYSKRRRLEPTEGEVYHSSRRRKSYDNGQRRSRRYYKEVREDDEEIAHNQAIECARAIGLDEDYLKKIEEQQRLRDEILRKKTQKRKEKEAAIKGMEILARKNSKMDGVSKAGGNESDLKQQEESRQQQQKRHSSSNSTRKSTTNKTSKTSEQIKEKEEINKLRPYLAVVCTNLRGITSVEKKIGALAATIGKTKKIWRVGGDDCHIIFEKHEHAKQFMLQYYGKRLGNAPSTRIDVVLKKVFLNISSQPTD</sequence>
<evidence type="ECO:0000313" key="3">
    <source>
        <dbReference type="WBParaSite" id="scaffold10218_cov162.g14593"/>
    </source>
</evidence>
<dbReference type="WBParaSite" id="scaffold10218_cov162.g14593">
    <property type="protein sequence ID" value="scaffold10218_cov162.g14593"/>
    <property type="gene ID" value="scaffold10218_cov162.g14593"/>
</dbReference>
<name>A0A915LE13_MELJA</name>
<feature type="compositionally biased region" description="Polar residues" evidence="1">
    <location>
        <begin position="51"/>
        <end position="84"/>
    </location>
</feature>
<dbReference type="Proteomes" id="UP000887561">
    <property type="component" value="Unplaced"/>
</dbReference>
<feature type="compositionally biased region" description="Low complexity" evidence="1">
    <location>
        <begin position="465"/>
        <end position="481"/>
    </location>
</feature>
<feature type="region of interest" description="Disordered" evidence="1">
    <location>
        <begin position="413"/>
        <end position="487"/>
    </location>
</feature>
<feature type="region of interest" description="Disordered" evidence="1">
    <location>
        <begin position="37"/>
        <end position="84"/>
    </location>
</feature>
<feature type="compositionally biased region" description="Basic and acidic residues" evidence="1">
    <location>
        <begin position="447"/>
        <end position="456"/>
    </location>
</feature>
<organism evidence="2 3">
    <name type="scientific">Meloidogyne javanica</name>
    <name type="common">Root-knot nematode worm</name>
    <dbReference type="NCBI Taxonomy" id="6303"/>
    <lineage>
        <taxon>Eukaryota</taxon>
        <taxon>Metazoa</taxon>
        <taxon>Ecdysozoa</taxon>
        <taxon>Nematoda</taxon>
        <taxon>Chromadorea</taxon>
        <taxon>Rhabditida</taxon>
        <taxon>Tylenchina</taxon>
        <taxon>Tylenchomorpha</taxon>
        <taxon>Tylenchoidea</taxon>
        <taxon>Meloidogynidae</taxon>
        <taxon>Meloidogyninae</taxon>
        <taxon>Meloidogyne</taxon>
        <taxon>Meloidogyne incognita group</taxon>
    </lineage>
</organism>
<reference evidence="3" key="1">
    <citation type="submission" date="2022-11" db="UniProtKB">
        <authorList>
            <consortium name="WormBaseParasite"/>
        </authorList>
    </citation>
    <scope>IDENTIFICATION</scope>
</reference>
<feature type="compositionally biased region" description="Low complexity" evidence="1">
    <location>
        <begin position="294"/>
        <end position="322"/>
    </location>
</feature>
<proteinExistence type="predicted"/>
<evidence type="ECO:0000256" key="1">
    <source>
        <dbReference type="SAM" id="MobiDB-lite"/>
    </source>
</evidence>
<feature type="region of interest" description="Disordered" evidence="1">
    <location>
        <begin position="287"/>
        <end position="360"/>
    </location>
</feature>
<accession>A0A915LE13</accession>
<dbReference type="AlphaFoldDB" id="A0A915LE13"/>